<dbReference type="PANTHER" id="PTHR33116:SF78">
    <property type="entry name" value="OS12G0587133 PROTEIN"/>
    <property type="match status" value="1"/>
</dbReference>
<accession>A0A9D5BJD2</accession>
<keyword evidence="1" id="KW-0472">Membrane</keyword>
<protein>
    <submittedName>
        <fullName evidence="2">Uncharacterized protein</fullName>
    </submittedName>
</protein>
<keyword evidence="1" id="KW-1133">Transmembrane helix</keyword>
<reference evidence="2 3" key="1">
    <citation type="journal article" date="2022" name="Nat. Genet.">
        <title>Improved pea reference genome and pan-genome highlight genomic features and evolutionary characteristics.</title>
        <authorList>
            <person name="Yang T."/>
            <person name="Liu R."/>
            <person name="Luo Y."/>
            <person name="Hu S."/>
            <person name="Wang D."/>
            <person name="Wang C."/>
            <person name="Pandey M.K."/>
            <person name="Ge S."/>
            <person name="Xu Q."/>
            <person name="Li N."/>
            <person name="Li G."/>
            <person name="Huang Y."/>
            <person name="Saxena R.K."/>
            <person name="Ji Y."/>
            <person name="Li M."/>
            <person name="Yan X."/>
            <person name="He Y."/>
            <person name="Liu Y."/>
            <person name="Wang X."/>
            <person name="Xiang C."/>
            <person name="Varshney R.K."/>
            <person name="Ding H."/>
            <person name="Gao S."/>
            <person name="Zong X."/>
        </authorList>
    </citation>
    <scope>NUCLEOTIDE SEQUENCE [LARGE SCALE GENOMIC DNA]</scope>
    <source>
        <strain evidence="2 3">cv. Zhongwan 6</strain>
    </source>
</reference>
<keyword evidence="1" id="KW-0812">Transmembrane</keyword>
<organism evidence="2 3">
    <name type="scientific">Pisum sativum</name>
    <name type="common">Garden pea</name>
    <name type="synonym">Lathyrus oleraceus</name>
    <dbReference type="NCBI Taxonomy" id="3888"/>
    <lineage>
        <taxon>Eukaryota</taxon>
        <taxon>Viridiplantae</taxon>
        <taxon>Streptophyta</taxon>
        <taxon>Embryophyta</taxon>
        <taxon>Tracheophyta</taxon>
        <taxon>Spermatophyta</taxon>
        <taxon>Magnoliopsida</taxon>
        <taxon>eudicotyledons</taxon>
        <taxon>Gunneridae</taxon>
        <taxon>Pentapetalae</taxon>
        <taxon>rosids</taxon>
        <taxon>fabids</taxon>
        <taxon>Fabales</taxon>
        <taxon>Fabaceae</taxon>
        <taxon>Papilionoideae</taxon>
        <taxon>50 kb inversion clade</taxon>
        <taxon>NPAAA clade</taxon>
        <taxon>Hologalegina</taxon>
        <taxon>IRL clade</taxon>
        <taxon>Fabeae</taxon>
        <taxon>Lathyrus</taxon>
    </lineage>
</organism>
<name>A0A9D5BJD2_PEA</name>
<evidence type="ECO:0000256" key="1">
    <source>
        <dbReference type="SAM" id="Phobius"/>
    </source>
</evidence>
<sequence length="264" mass="30479">MVVEGLPRLVSNATSLGDFKGFRCSDNAATGFLSCGIGSHSFTFLGIPIGINLRCREVWKSVVDKIRRRLTVWHNRFLLIGSKVVLLNSVLANIPIFFSFYKASKVWRFSVLQDQVFIAHDKVSLWWKDLRPVGKVEKDNQVNWFVSSITCRLGKGDVIDFWLHTWLGSVSLCFLFPSLFLVSNHHSYNVRECGFWLFGRWVWDIGIRADLLSKEDFVFLSQLYEILQAVQLDPWRDDYFIWWRNSGGFSISASYCRMVVVETG</sequence>
<dbReference type="AlphaFoldDB" id="A0A9D5BJD2"/>
<dbReference type="PANTHER" id="PTHR33116">
    <property type="entry name" value="REVERSE TRANSCRIPTASE ZINC-BINDING DOMAIN-CONTAINING PROTEIN-RELATED-RELATED"/>
    <property type="match status" value="1"/>
</dbReference>
<dbReference type="EMBL" id="JAMSHJ010000001">
    <property type="protein sequence ID" value="KAI5444606.1"/>
    <property type="molecule type" value="Genomic_DNA"/>
</dbReference>
<evidence type="ECO:0000313" key="3">
    <source>
        <dbReference type="Proteomes" id="UP001058974"/>
    </source>
</evidence>
<proteinExistence type="predicted"/>
<dbReference type="Gramene" id="Psat01G0302800-T1">
    <property type="protein sequence ID" value="KAI5444606.1"/>
    <property type="gene ID" value="KIW84_013028"/>
</dbReference>
<comment type="caution">
    <text evidence="2">The sequence shown here is derived from an EMBL/GenBank/DDBJ whole genome shotgun (WGS) entry which is preliminary data.</text>
</comment>
<evidence type="ECO:0000313" key="2">
    <source>
        <dbReference type="EMBL" id="KAI5444606.1"/>
    </source>
</evidence>
<keyword evidence="3" id="KW-1185">Reference proteome</keyword>
<dbReference type="Proteomes" id="UP001058974">
    <property type="component" value="Chromosome 1"/>
</dbReference>
<feature type="transmembrane region" description="Helical" evidence="1">
    <location>
        <begin position="161"/>
        <end position="182"/>
    </location>
</feature>
<gene>
    <name evidence="2" type="ORF">KIW84_013028</name>
</gene>
<feature type="transmembrane region" description="Helical" evidence="1">
    <location>
        <begin position="77"/>
        <end position="101"/>
    </location>
</feature>